<dbReference type="PRINTS" id="PR00080">
    <property type="entry name" value="SDRFAMILY"/>
</dbReference>
<dbReference type="InterPro" id="IPR036291">
    <property type="entry name" value="NAD(P)-bd_dom_sf"/>
</dbReference>
<dbReference type="PANTHER" id="PTHR43157">
    <property type="entry name" value="PHOSPHATIDYLINOSITOL-GLYCAN BIOSYNTHESIS CLASS F PROTEIN-RELATED"/>
    <property type="match status" value="1"/>
</dbReference>
<keyword evidence="1" id="KW-0560">Oxidoreductase</keyword>
<sequence length="293" mass="31010">MAVVTWTAKDIPDQTGRTFVITGANSGLGAEAAKAIGAAGGSVILACRSTEKAQPVAREIGANATVARLDLADLSSVREFADTVEKVDVLVNNAGVMAVPKGRTADGFEMQFGTNHLGHFALTGLLLPKIADRVVTVSSFAHATGKIDLDDLNYDRRRYERWTAYGQSKLANLHFAFELARRLGRSGSTVSSMAAHPGYASTNLQSHTESVYDRIMSLTNRLVGQSASNGALPELYAATSPDAASGAFYGPKDLGGLRGAPTLTKPFSKARDESVSQALWIASEKLTGVTYDI</sequence>
<dbReference type="NCBIfam" id="NF004846">
    <property type="entry name" value="PRK06197.1"/>
    <property type="match status" value="1"/>
</dbReference>
<reference evidence="4" key="1">
    <citation type="journal article" date="2019" name="Int. J. Syst. Evol. Microbiol.">
        <title>The Global Catalogue of Microorganisms (GCM) 10K type strain sequencing project: providing services to taxonomists for standard genome sequencing and annotation.</title>
        <authorList>
            <consortium name="The Broad Institute Genomics Platform"/>
            <consortium name="The Broad Institute Genome Sequencing Center for Infectious Disease"/>
            <person name="Wu L."/>
            <person name="Ma J."/>
        </authorList>
    </citation>
    <scope>NUCLEOTIDE SEQUENCE [LARGE SCALE GENOMIC DNA]</scope>
    <source>
        <strain evidence="4">CCUG 50873</strain>
    </source>
</reference>
<gene>
    <name evidence="3" type="ORF">ACFQ04_11560</name>
</gene>
<name>A0ABW3G889_9NOCA</name>
<evidence type="ECO:0000313" key="3">
    <source>
        <dbReference type="EMBL" id="MFD0926368.1"/>
    </source>
</evidence>
<dbReference type="Gene3D" id="3.40.50.720">
    <property type="entry name" value="NAD(P)-binding Rossmann-like Domain"/>
    <property type="match status" value="1"/>
</dbReference>
<comment type="similarity">
    <text evidence="2">Belongs to the short-chain dehydrogenases/reductases (SDR) family.</text>
</comment>
<dbReference type="EMBL" id="JBHTIL010000001">
    <property type="protein sequence ID" value="MFD0926368.1"/>
    <property type="molecule type" value="Genomic_DNA"/>
</dbReference>
<comment type="caution">
    <text evidence="3">The sequence shown here is derived from an EMBL/GenBank/DDBJ whole genome shotgun (WGS) entry which is preliminary data.</text>
</comment>
<dbReference type="Proteomes" id="UP001597068">
    <property type="component" value="Unassembled WGS sequence"/>
</dbReference>
<evidence type="ECO:0000313" key="4">
    <source>
        <dbReference type="Proteomes" id="UP001597068"/>
    </source>
</evidence>
<dbReference type="PANTHER" id="PTHR43157:SF31">
    <property type="entry name" value="PHOSPHATIDYLINOSITOL-GLYCAN BIOSYNTHESIS CLASS F PROTEIN"/>
    <property type="match status" value="1"/>
</dbReference>
<dbReference type="PRINTS" id="PR00081">
    <property type="entry name" value="GDHRDH"/>
</dbReference>
<dbReference type="RefSeq" id="WP_253647863.1">
    <property type="nucleotide sequence ID" value="NZ_BAAAMO010000002.1"/>
</dbReference>
<dbReference type="SUPFAM" id="SSF51735">
    <property type="entry name" value="NAD(P)-binding Rossmann-fold domains"/>
    <property type="match status" value="1"/>
</dbReference>
<protein>
    <submittedName>
        <fullName evidence="3">Oxidoreductase</fullName>
    </submittedName>
</protein>
<organism evidence="3 4">
    <name type="scientific">Williamsia deligens</name>
    <dbReference type="NCBI Taxonomy" id="321325"/>
    <lineage>
        <taxon>Bacteria</taxon>
        <taxon>Bacillati</taxon>
        <taxon>Actinomycetota</taxon>
        <taxon>Actinomycetes</taxon>
        <taxon>Mycobacteriales</taxon>
        <taxon>Nocardiaceae</taxon>
        <taxon>Williamsia</taxon>
    </lineage>
</organism>
<dbReference type="InterPro" id="IPR002347">
    <property type="entry name" value="SDR_fam"/>
</dbReference>
<dbReference type="Pfam" id="PF00106">
    <property type="entry name" value="adh_short"/>
    <property type="match status" value="1"/>
</dbReference>
<evidence type="ECO:0000256" key="2">
    <source>
        <dbReference type="RuleBase" id="RU000363"/>
    </source>
</evidence>
<proteinExistence type="inferred from homology"/>
<accession>A0ABW3G889</accession>
<keyword evidence="4" id="KW-1185">Reference proteome</keyword>
<evidence type="ECO:0000256" key="1">
    <source>
        <dbReference type="ARBA" id="ARBA00023002"/>
    </source>
</evidence>